<evidence type="ECO:0000313" key="2">
    <source>
        <dbReference type="EMBL" id="KAK3791602.1"/>
    </source>
</evidence>
<dbReference type="EMBL" id="JAWDGP010001468">
    <property type="protein sequence ID" value="KAK3791602.1"/>
    <property type="molecule type" value="Genomic_DNA"/>
</dbReference>
<accession>A0AAE1APH0</accession>
<gene>
    <name evidence="2" type="ORF">RRG08_002957</name>
</gene>
<comment type="caution">
    <text evidence="2">The sequence shown here is derived from an EMBL/GenBank/DDBJ whole genome shotgun (WGS) entry which is preliminary data.</text>
</comment>
<dbReference type="Proteomes" id="UP001283361">
    <property type="component" value="Unassembled WGS sequence"/>
</dbReference>
<keyword evidence="3" id="KW-1185">Reference proteome</keyword>
<proteinExistence type="predicted"/>
<evidence type="ECO:0000313" key="3">
    <source>
        <dbReference type="Proteomes" id="UP001283361"/>
    </source>
</evidence>
<feature type="region of interest" description="Disordered" evidence="1">
    <location>
        <begin position="1"/>
        <end position="22"/>
    </location>
</feature>
<name>A0AAE1APH0_9GAST</name>
<evidence type="ECO:0000256" key="1">
    <source>
        <dbReference type="SAM" id="MobiDB-lite"/>
    </source>
</evidence>
<reference evidence="2" key="1">
    <citation type="journal article" date="2023" name="G3 (Bethesda)">
        <title>A reference genome for the long-term kleptoplast-retaining sea slug Elysia crispata morphotype clarki.</title>
        <authorList>
            <person name="Eastman K.E."/>
            <person name="Pendleton A.L."/>
            <person name="Shaikh M.A."/>
            <person name="Suttiyut T."/>
            <person name="Ogas R."/>
            <person name="Tomko P."/>
            <person name="Gavelis G."/>
            <person name="Widhalm J.R."/>
            <person name="Wisecaver J.H."/>
        </authorList>
    </citation>
    <scope>NUCLEOTIDE SEQUENCE</scope>
    <source>
        <strain evidence="2">ECLA1</strain>
    </source>
</reference>
<sequence>MEGQNPSGCDPSAKVSVRTPLEEKLKNNRKRVCFTHSGETAEQKDNTCCSGYENLSDQPEMVVTPVAQRPPNDHFVVGLKGYGQPYQHPAWTTTQSIHGRFAPPPGLNPVRFKRNTSFTNMQGLGGMASDGHFTTSIETEYVYKPMKG</sequence>
<dbReference type="AlphaFoldDB" id="A0AAE1APH0"/>
<organism evidence="2 3">
    <name type="scientific">Elysia crispata</name>
    <name type="common">lettuce slug</name>
    <dbReference type="NCBI Taxonomy" id="231223"/>
    <lineage>
        <taxon>Eukaryota</taxon>
        <taxon>Metazoa</taxon>
        <taxon>Spiralia</taxon>
        <taxon>Lophotrochozoa</taxon>
        <taxon>Mollusca</taxon>
        <taxon>Gastropoda</taxon>
        <taxon>Heterobranchia</taxon>
        <taxon>Euthyneura</taxon>
        <taxon>Panpulmonata</taxon>
        <taxon>Sacoglossa</taxon>
        <taxon>Placobranchoidea</taxon>
        <taxon>Plakobranchidae</taxon>
        <taxon>Elysia</taxon>
    </lineage>
</organism>
<protein>
    <submittedName>
        <fullName evidence="2">Uncharacterized protein</fullName>
    </submittedName>
</protein>